<dbReference type="WBParaSite" id="HCON_00150210-00001">
    <property type="protein sequence ID" value="HCON_00150210-00001"/>
    <property type="gene ID" value="HCON_00150210"/>
</dbReference>
<keyword evidence="2" id="KW-1185">Reference proteome</keyword>
<accession>A0A7I4YWE6</accession>
<feature type="region of interest" description="Disordered" evidence="1">
    <location>
        <begin position="1"/>
        <end position="24"/>
    </location>
</feature>
<protein>
    <submittedName>
        <fullName evidence="3">Uncharacterized protein</fullName>
    </submittedName>
</protein>
<reference evidence="3" key="1">
    <citation type="submission" date="2020-12" db="UniProtKB">
        <authorList>
            <consortium name="WormBaseParasite"/>
        </authorList>
    </citation>
    <scope>IDENTIFICATION</scope>
    <source>
        <strain evidence="3">MHco3</strain>
    </source>
</reference>
<dbReference type="AlphaFoldDB" id="A0A7I4YWE6"/>
<evidence type="ECO:0000256" key="1">
    <source>
        <dbReference type="SAM" id="MobiDB-lite"/>
    </source>
</evidence>
<organism evidence="2 3">
    <name type="scientific">Haemonchus contortus</name>
    <name type="common">Barber pole worm</name>
    <dbReference type="NCBI Taxonomy" id="6289"/>
    <lineage>
        <taxon>Eukaryota</taxon>
        <taxon>Metazoa</taxon>
        <taxon>Ecdysozoa</taxon>
        <taxon>Nematoda</taxon>
        <taxon>Chromadorea</taxon>
        <taxon>Rhabditida</taxon>
        <taxon>Rhabditina</taxon>
        <taxon>Rhabditomorpha</taxon>
        <taxon>Strongyloidea</taxon>
        <taxon>Trichostrongylidae</taxon>
        <taxon>Haemonchus</taxon>
    </lineage>
</organism>
<evidence type="ECO:0000313" key="2">
    <source>
        <dbReference type="Proteomes" id="UP000025227"/>
    </source>
</evidence>
<evidence type="ECO:0000313" key="3">
    <source>
        <dbReference type="WBParaSite" id="HCON_00150210-00001"/>
    </source>
</evidence>
<name>A0A7I4YWE6_HAECO</name>
<dbReference type="OMA" id="GYNSPCT"/>
<sequence length="113" mass="12861">MLLLSSSDSGYNSPCTSTDSSPSFASPCFSSIGLKAKRKLCFGPSTTFTASSQYGNNECDFNVPQEKSRRSEEIARRLIHYCDVFDDEFNKISAERQECVWIRTTFNYLRSWL</sequence>
<feature type="compositionally biased region" description="Polar residues" evidence="1">
    <location>
        <begin position="1"/>
        <end position="19"/>
    </location>
</feature>
<dbReference type="Proteomes" id="UP000025227">
    <property type="component" value="Unplaced"/>
</dbReference>
<proteinExistence type="predicted"/>
<dbReference type="OrthoDB" id="10303425at2759"/>